<dbReference type="EnsemblPlants" id="AET1Gv20329800.4">
    <property type="protein sequence ID" value="AET1Gv20329800.4"/>
    <property type="gene ID" value="AET1Gv20329800"/>
</dbReference>
<dbReference type="Proteomes" id="UP000015105">
    <property type="component" value="Chromosome 1D"/>
</dbReference>
<reference evidence="2" key="1">
    <citation type="journal article" date="2014" name="Science">
        <title>Ancient hybridizations among the ancestral genomes of bread wheat.</title>
        <authorList>
            <consortium name="International Wheat Genome Sequencing Consortium,"/>
            <person name="Marcussen T."/>
            <person name="Sandve S.R."/>
            <person name="Heier L."/>
            <person name="Spannagl M."/>
            <person name="Pfeifer M."/>
            <person name="Jakobsen K.S."/>
            <person name="Wulff B.B."/>
            <person name="Steuernagel B."/>
            <person name="Mayer K.F."/>
            <person name="Olsen O.A."/>
        </authorList>
    </citation>
    <scope>NUCLEOTIDE SEQUENCE [LARGE SCALE GENOMIC DNA]</scope>
    <source>
        <strain evidence="2">cv. AL8/78</strain>
    </source>
</reference>
<reference evidence="1" key="5">
    <citation type="journal article" date="2021" name="G3 (Bethesda)">
        <title>Aegilops tauschii genome assembly Aet v5.0 features greater sequence contiguity and improved annotation.</title>
        <authorList>
            <person name="Wang L."/>
            <person name="Zhu T."/>
            <person name="Rodriguez J.C."/>
            <person name="Deal K.R."/>
            <person name="Dubcovsky J."/>
            <person name="McGuire P.E."/>
            <person name="Lux T."/>
            <person name="Spannagl M."/>
            <person name="Mayer K.F.X."/>
            <person name="Baldrich P."/>
            <person name="Meyers B.C."/>
            <person name="Huo N."/>
            <person name="Gu Y.Q."/>
            <person name="Zhou H."/>
            <person name="Devos K.M."/>
            <person name="Bennetzen J.L."/>
            <person name="Unver T."/>
            <person name="Budak H."/>
            <person name="Gulick P.J."/>
            <person name="Galiba G."/>
            <person name="Kalapos B."/>
            <person name="Nelson D.R."/>
            <person name="Li P."/>
            <person name="You F.M."/>
            <person name="Luo M.C."/>
            <person name="Dvorak J."/>
        </authorList>
    </citation>
    <scope>NUCLEOTIDE SEQUENCE [LARGE SCALE GENOMIC DNA]</scope>
    <source>
        <strain evidence="1">cv. AL8/78</strain>
    </source>
</reference>
<dbReference type="Gramene" id="AET1Gv20329800.13">
    <property type="protein sequence ID" value="AET1Gv20329800.13"/>
    <property type="gene ID" value="AET1Gv20329800"/>
</dbReference>
<evidence type="ECO:0000313" key="1">
    <source>
        <dbReference type="EnsemblPlants" id="AET1Gv20329800.14"/>
    </source>
</evidence>
<proteinExistence type="predicted"/>
<dbReference type="AlphaFoldDB" id="A0A452Y8A9"/>
<evidence type="ECO:0000313" key="2">
    <source>
        <dbReference type="Proteomes" id="UP000015105"/>
    </source>
</evidence>
<dbReference type="Gramene" id="AET1Gv20329800.4">
    <property type="protein sequence ID" value="AET1Gv20329800.4"/>
    <property type="gene ID" value="AET1Gv20329800"/>
</dbReference>
<keyword evidence="2" id="KW-1185">Reference proteome</keyword>
<sequence length="35" mass="3931">MQLHCETTGDLVQALVHVRCSDVVIEGEEDFAEEK</sequence>
<dbReference type="Gramene" id="AET1Gv20329800.14">
    <property type="protein sequence ID" value="AET1Gv20329800.14"/>
    <property type="gene ID" value="AET1Gv20329800"/>
</dbReference>
<protein>
    <submittedName>
        <fullName evidence="1">Uncharacterized protein</fullName>
    </submittedName>
</protein>
<dbReference type="Gramene" id="AET1Gv20329800.1">
    <property type="protein sequence ID" value="AET1Gv20329800.1"/>
    <property type="gene ID" value="AET1Gv20329800"/>
</dbReference>
<dbReference type="EnsemblPlants" id="AET1Gv20329800.13">
    <property type="protein sequence ID" value="AET1Gv20329800.13"/>
    <property type="gene ID" value="AET1Gv20329800"/>
</dbReference>
<reference evidence="2" key="2">
    <citation type="journal article" date="2017" name="Nat. Plants">
        <title>The Aegilops tauschii genome reveals multiple impacts of transposons.</title>
        <authorList>
            <person name="Zhao G."/>
            <person name="Zou C."/>
            <person name="Li K."/>
            <person name="Wang K."/>
            <person name="Li T."/>
            <person name="Gao L."/>
            <person name="Zhang X."/>
            <person name="Wang H."/>
            <person name="Yang Z."/>
            <person name="Liu X."/>
            <person name="Jiang W."/>
            <person name="Mao L."/>
            <person name="Kong X."/>
            <person name="Jiao Y."/>
            <person name="Jia J."/>
        </authorList>
    </citation>
    <scope>NUCLEOTIDE SEQUENCE [LARGE SCALE GENOMIC DNA]</scope>
    <source>
        <strain evidence="2">cv. AL8/78</strain>
    </source>
</reference>
<accession>A0A452Y8A9</accession>
<dbReference type="EnsemblPlants" id="AET1Gv20329800.14">
    <property type="protein sequence ID" value="AET1Gv20329800.14"/>
    <property type="gene ID" value="AET1Gv20329800"/>
</dbReference>
<organism evidence="1 2">
    <name type="scientific">Aegilops tauschii subsp. strangulata</name>
    <name type="common">Goatgrass</name>
    <dbReference type="NCBI Taxonomy" id="200361"/>
    <lineage>
        <taxon>Eukaryota</taxon>
        <taxon>Viridiplantae</taxon>
        <taxon>Streptophyta</taxon>
        <taxon>Embryophyta</taxon>
        <taxon>Tracheophyta</taxon>
        <taxon>Spermatophyta</taxon>
        <taxon>Magnoliopsida</taxon>
        <taxon>Liliopsida</taxon>
        <taxon>Poales</taxon>
        <taxon>Poaceae</taxon>
        <taxon>BOP clade</taxon>
        <taxon>Pooideae</taxon>
        <taxon>Triticodae</taxon>
        <taxon>Triticeae</taxon>
        <taxon>Triticinae</taxon>
        <taxon>Aegilops</taxon>
    </lineage>
</organism>
<reference evidence="1" key="4">
    <citation type="submission" date="2019-03" db="UniProtKB">
        <authorList>
            <consortium name="EnsemblPlants"/>
        </authorList>
    </citation>
    <scope>IDENTIFICATION</scope>
</reference>
<name>A0A452Y8A9_AEGTS</name>
<dbReference type="EnsemblPlants" id="AET1Gv20329800.1">
    <property type="protein sequence ID" value="AET1Gv20329800.1"/>
    <property type="gene ID" value="AET1Gv20329800"/>
</dbReference>
<reference evidence="1" key="3">
    <citation type="journal article" date="2017" name="Nature">
        <title>Genome sequence of the progenitor of the wheat D genome Aegilops tauschii.</title>
        <authorList>
            <person name="Luo M.C."/>
            <person name="Gu Y.Q."/>
            <person name="Puiu D."/>
            <person name="Wang H."/>
            <person name="Twardziok S.O."/>
            <person name="Deal K.R."/>
            <person name="Huo N."/>
            <person name="Zhu T."/>
            <person name="Wang L."/>
            <person name="Wang Y."/>
            <person name="McGuire P.E."/>
            <person name="Liu S."/>
            <person name="Long H."/>
            <person name="Ramasamy R.K."/>
            <person name="Rodriguez J.C."/>
            <person name="Van S.L."/>
            <person name="Yuan L."/>
            <person name="Wang Z."/>
            <person name="Xia Z."/>
            <person name="Xiao L."/>
            <person name="Anderson O.D."/>
            <person name="Ouyang S."/>
            <person name="Liang Y."/>
            <person name="Zimin A.V."/>
            <person name="Pertea G."/>
            <person name="Qi P."/>
            <person name="Bennetzen J.L."/>
            <person name="Dai X."/>
            <person name="Dawson M.W."/>
            <person name="Muller H.G."/>
            <person name="Kugler K."/>
            <person name="Rivarola-Duarte L."/>
            <person name="Spannagl M."/>
            <person name="Mayer K.F.X."/>
            <person name="Lu F.H."/>
            <person name="Bevan M.W."/>
            <person name="Leroy P."/>
            <person name="Li P."/>
            <person name="You F.M."/>
            <person name="Sun Q."/>
            <person name="Liu Z."/>
            <person name="Lyons E."/>
            <person name="Wicker T."/>
            <person name="Salzberg S.L."/>
            <person name="Devos K.M."/>
            <person name="Dvorak J."/>
        </authorList>
    </citation>
    <scope>NUCLEOTIDE SEQUENCE [LARGE SCALE GENOMIC DNA]</scope>
    <source>
        <strain evidence="1">cv. AL8/78</strain>
    </source>
</reference>